<keyword evidence="2" id="KW-1185">Reference proteome</keyword>
<proteinExistence type="predicted"/>
<evidence type="ECO:0000313" key="2">
    <source>
        <dbReference type="Proteomes" id="UP000004793"/>
    </source>
</evidence>
<reference evidence="1 2" key="1">
    <citation type="submission" date="2011-01" db="EMBL/GenBank/DDBJ databases">
        <title>Whole genome sequence of Caldisericum exile AZM16c01.</title>
        <authorList>
            <person name="Narita-Yamada S."/>
            <person name="Kawakoshi A."/>
            <person name="Nakamura S."/>
            <person name="Sasagawa M."/>
            <person name="Fukada J."/>
            <person name="Sekine M."/>
            <person name="Kato Y."/>
            <person name="Fukai R."/>
            <person name="Sasaki K."/>
            <person name="Hanamaki A."/>
            <person name="Narita H."/>
            <person name="Konno Y."/>
            <person name="Mori K."/>
            <person name="Yamazaki S."/>
            <person name="Suzuki K."/>
            <person name="Fujita N."/>
        </authorList>
    </citation>
    <scope>NUCLEOTIDE SEQUENCE [LARGE SCALE GENOMIC DNA]</scope>
    <source>
        <strain evidence="2">DSM 21853 / NBRC 104410 / AZM16c01</strain>
    </source>
</reference>
<sequence>MNEECAKKLFAGPITTDMLTDCAIRILKHVEMIDMDKKIMLRYITYCFSCFF</sequence>
<evidence type="ECO:0000313" key="1">
    <source>
        <dbReference type="EMBL" id="BAL81515.1"/>
    </source>
</evidence>
<name>A0A7U6JGH8_CALEA</name>
<accession>A0A7U6JGH8</accession>
<dbReference type="EMBL" id="AP012051">
    <property type="protein sequence ID" value="BAL81515.1"/>
    <property type="molecule type" value="Genomic_DNA"/>
</dbReference>
<dbReference type="Proteomes" id="UP000004793">
    <property type="component" value="Chromosome"/>
</dbReference>
<organism evidence="1 2">
    <name type="scientific">Caldisericum exile (strain DSM 21853 / NBRC 104410 / AZM16c01)</name>
    <dbReference type="NCBI Taxonomy" id="511051"/>
    <lineage>
        <taxon>Bacteria</taxon>
        <taxon>Pseudomonadati</taxon>
        <taxon>Caldisericota/Cryosericota group</taxon>
        <taxon>Caldisericota</taxon>
        <taxon>Caldisericia</taxon>
        <taxon>Caldisericales</taxon>
        <taxon>Caldisericaceae</taxon>
        <taxon>Caldisericum</taxon>
    </lineage>
</organism>
<dbReference type="KEGG" id="cex:CSE_13890"/>
<protein>
    <submittedName>
        <fullName evidence="1">Uncharacterized protein</fullName>
    </submittedName>
</protein>
<gene>
    <name evidence="1" type="ordered locus">CSE_13890</name>
</gene>
<dbReference type="AlphaFoldDB" id="A0A7U6JGH8"/>